<organism evidence="1 2">
    <name type="scientific">Mariniflexile aquimaris</name>
    <dbReference type="NCBI Taxonomy" id="881009"/>
    <lineage>
        <taxon>Bacteria</taxon>
        <taxon>Pseudomonadati</taxon>
        <taxon>Bacteroidota</taxon>
        <taxon>Flavobacteriia</taxon>
        <taxon>Flavobacteriales</taxon>
        <taxon>Flavobacteriaceae</taxon>
        <taxon>Mariniflexile</taxon>
    </lineage>
</organism>
<sequence>MKNAHTFHIPVMGIGFTIDSPLKVAQYGIDSVISLVDDILLEKLRKMYSEKFEIPYTEITDKIEDFRAKRITSYLNMMSDLVDKKFEALKNSTHEKSEELKAYVNMLPSGSLIKAEFNKLTEKGINFQELKNWASQNLSKGSIDVNIMTKVDKDNYIKNEQLPVEFNDAHAALRGFANSKLKSSVILSAGMNPRLYAYMSQFDDFYPSASGEFTKKIILKVSDYRSALIQGKFLAKKGLWVSEYRIESGLNCGGHAFATDGYLLGPVLAEFKEKRNELRSSIESILNQELVNQGRAVSSVPLELKISAQGGVGTHEEHEFLLNQYELDSIGWGTPFLLVPEATTVDDRTLNKLVAAKEEDLYLSDISPLGIPFNNLRDNTKDLEKEALINKGRPGSACPKKFVALNKEFKEKGICTASREYQHLKLKELDSQNLTLKAYQKEFNKITEKSCTCVGLGTSALLAYNLETRVEGEGVSICPGPNMAYYSKIMSLKNMTDHIYGRDNMISRTDRPNLFIKELGIYIEYLKNKLEEAKSAMTAKEEKYLVTFTNNLNEGISYYKSLFSDLKNSFQEIKEEVLHELEKGEKTLKVISLQIQDMALENMKPKLAV</sequence>
<comment type="caution">
    <text evidence="1">The sequence shown here is derived from an EMBL/GenBank/DDBJ whole genome shotgun (WGS) entry which is preliminary data.</text>
</comment>
<dbReference type="EMBL" id="JBHTIB010000002">
    <property type="protein sequence ID" value="MFD0834984.1"/>
    <property type="molecule type" value="Genomic_DNA"/>
</dbReference>
<dbReference type="Proteomes" id="UP001597011">
    <property type="component" value="Unassembled WGS sequence"/>
</dbReference>
<protein>
    <submittedName>
        <fullName evidence="1">Uncharacterized protein</fullName>
    </submittedName>
</protein>
<dbReference type="RefSeq" id="WP_379939704.1">
    <property type="nucleotide sequence ID" value="NZ_JBHTIB010000002.1"/>
</dbReference>
<reference evidence="2" key="1">
    <citation type="journal article" date="2019" name="Int. J. Syst. Evol. Microbiol.">
        <title>The Global Catalogue of Microorganisms (GCM) 10K type strain sequencing project: providing services to taxonomists for standard genome sequencing and annotation.</title>
        <authorList>
            <consortium name="The Broad Institute Genomics Platform"/>
            <consortium name="The Broad Institute Genome Sequencing Center for Infectious Disease"/>
            <person name="Wu L."/>
            <person name="Ma J."/>
        </authorList>
    </citation>
    <scope>NUCLEOTIDE SEQUENCE [LARGE SCALE GENOMIC DNA]</scope>
    <source>
        <strain evidence="2">CCUG 60529</strain>
    </source>
</reference>
<accession>A0ABW3BQE4</accession>
<evidence type="ECO:0000313" key="2">
    <source>
        <dbReference type="Proteomes" id="UP001597011"/>
    </source>
</evidence>
<gene>
    <name evidence="1" type="ORF">ACFQ0I_04360</name>
</gene>
<evidence type="ECO:0000313" key="1">
    <source>
        <dbReference type="EMBL" id="MFD0834984.1"/>
    </source>
</evidence>
<proteinExistence type="predicted"/>
<keyword evidence="2" id="KW-1185">Reference proteome</keyword>
<name>A0ABW3BQE4_9FLAO</name>